<evidence type="ECO:0000313" key="3">
    <source>
        <dbReference type="EnsemblMetazoa" id="XP_020917218.1"/>
    </source>
</evidence>
<dbReference type="Proteomes" id="UP000887567">
    <property type="component" value="Unplaced"/>
</dbReference>
<dbReference type="GeneID" id="114574194"/>
<feature type="compositionally biased region" description="Basic and acidic residues" evidence="1">
    <location>
        <begin position="45"/>
        <end position="55"/>
    </location>
</feature>
<reference evidence="3" key="1">
    <citation type="submission" date="2022-11" db="UniProtKB">
        <authorList>
            <consortium name="EnsemblMetazoa"/>
        </authorList>
    </citation>
    <scope>IDENTIFICATION</scope>
</reference>
<feature type="region of interest" description="Disordered" evidence="1">
    <location>
        <begin position="28"/>
        <end position="113"/>
    </location>
</feature>
<feature type="compositionally biased region" description="Low complexity" evidence="1">
    <location>
        <begin position="61"/>
        <end position="78"/>
    </location>
</feature>
<dbReference type="PANTHER" id="PTHR24637:SF421">
    <property type="entry name" value="CUTICLE COLLAGEN DPY-2"/>
    <property type="match status" value="1"/>
</dbReference>
<feature type="domain" description="CTHRC1 C-terminal" evidence="2">
    <location>
        <begin position="110"/>
        <end position="242"/>
    </location>
</feature>
<feature type="compositionally biased region" description="Basic and acidic residues" evidence="1">
    <location>
        <begin position="94"/>
        <end position="105"/>
    </location>
</feature>
<name>A0A913YA32_EXADI</name>
<keyword evidence="4" id="KW-1185">Reference proteome</keyword>
<protein>
    <recommendedName>
        <fullName evidence="2">CTHRC1 C-terminal domain-containing protein</fullName>
    </recommendedName>
</protein>
<dbReference type="RefSeq" id="XP_020917218.1">
    <property type="nucleotide sequence ID" value="XM_021061559.2"/>
</dbReference>
<evidence type="ECO:0000313" key="4">
    <source>
        <dbReference type="Proteomes" id="UP000887567"/>
    </source>
</evidence>
<dbReference type="AlphaFoldDB" id="A0A913YA32"/>
<accession>A0A913YA32</accession>
<organism evidence="3 4">
    <name type="scientific">Exaiptasia diaphana</name>
    <name type="common">Tropical sea anemone</name>
    <name type="synonym">Aiptasia pulchella</name>
    <dbReference type="NCBI Taxonomy" id="2652724"/>
    <lineage>
        <taxon>Eukaryota</taxon>
        <taxon>Metazoa</taxon>
        <taxon>Cnidaria</taxon>
        <taxon>Anthozoa</taxon>
        <taxon>Hexacorallia</taxon>
        <taxon>Actiniaria</taxon>
        <taxon>Aiptasiidae</taxon>
        <taxon>Exaiptasia</taxon>
    </lineage>
</organism>
<dbReference type="EnsemblMetazoa" id="XM_021061559.2">
    <property type="protein sequence ID" value="XP_020917218.1"/>
    <property type="gene ID" value="LOC114574194"/>
</dbReference>
<dbReference type="OMA" id="RIYNCHA"/>
<sequence>MLICVAVLPAIKSSNKTPVRYSGFSFLSGRPGIPGLHGKPGAPGRDGRDGREGIQGKRGPRGFQGSPGSQGRPGSPGSDGKPGARGPQGLKGDTGPKGDKGDRGPRGLSSHSNWKECSWKSISDPSDNGLIKDCVFHKKYSHTNLHVYWNGALRISNCDKCCKRWFFTFNGGECQSPNAIDGVVYMWKGKGHKDLHRVRHIEGHCDKIHKGQVRVGFNVGNCKGLSSVDAHTGWNSVSRLFIEEVPRPQK</sequence>
<evidence type="ECO:0000256" key="1">
    <source>
        <dbReference type="SAM" id="MobiDB-lite"/>
    </source>
</evidence>
<dbReference type="OrthoDB" id="5985978at2759"/>
<dbReference type="InterPro" id="IPR057873">
    <property type="entry name" value="CTHRC1_C"/>
</dbReference>
<dbReference type="PANTHER" id="PTHR24637">
    <property type="entry name" value="COLLAGEN"/>
    <property type="match status" value="1"/>
</dbReference>
<evidence type="ECO:0000259" key="2">
    <source>
        <dbReference type="Pfam" id="PF25815"/>
    </source>
</evidence>
<dbReference type="Pfam" id="PF25815">
    <property type="entry name" value="CTHRC1_C"/>
    <property type="match status" value="1"/>
</dbReference>
<dbReference type="Pfam" id="PF01391">
    <property type="entry name" value="Collagen"/>
    <property type="match status" value="1"/>
</dbReference>
<proteinExistence type="predicted"/>
<dbReference type="KEGG" id="epa:114574194"/>
<dbReference type="InterPro" id="IPR008160">
    <property type="entry name" value="Collagen"/>
</dbReference>